<keyword evidence="3" id="KW-0496">Mitochondrion</keyword>
<name>A0A8D8X4M1_9HEMI</name>
<dbReference type="EMBL" id="HBUF01264437">
    <property type="protein sequence ID" value="CAG6683758.1"/>
    <property type="molecule type" value="Transcribed_RNA"/>
</dbReference>
<dbReference type="InterPro" id="IPR027266">
    <property type="entry name" value="TrmE/GcvT-like"/>
</dbReference>
<reference evidence="5" key="1">
    <citation type="submission" date="2021-05" db="EMBL/GenBank/DDBJ databases">
        <authorList>
            <person name="Alioto T."/>
            <person name="Alioto T."/>
            <person name="Gomez Garrido J."/>
        </authorList>
    </citation>
    <scope>NUCLEOTIDE SEQUENCE</scope>
</reference>
<evidence type="ECO:0000256" key="3">
    <source>
        <dbReference type="ARBA" id="ARBA00023128"/>
    </source>
</evidence>
<dbReference type="NCBIfam" id="TIGR03317">
    <property type="entry name" value="ygfZ_signature"/>
    <property type="match status" value="1"/>
</dbReference>
<dbReference type="GO" id="GO:0016226">
    <property type="term" value="P:iron-sulfur cluster assembly"/>
    <property type="evidence" value="ECO:0007669"/>
    <property type="project" value="TreeGrafter"/>
</dbReference>
<organism evidence="5">
    <name type="scientific">Cacopsylla melanoneura</name>
    <dbReference type="NCBI Taxonomy" id="428564"/>
    <lineage>
        <taxon>Eukaryota</taxon>
        <taxon>Metazoa</taxon>
        <taxon>Ecdysozoa</taxon>
        <taxon>Arthropoda</taxon>
        <taxon>Hexapoda</taxon>
        <taxon>Insecta</taxon>
        <taxon>Pterygota</taxon>
        <taxon>Neoptera</taxon>
        <taxon>Paraneoptera</taxon>
        <taxon>Hemiptera</taxon>
        <taxon>Sternorrhyncha</taxon>
        <taxon>Psylloidea</taxon>
        <taxon>Psyllidae</taxon>
        <taxon>Psyllinae</taxon>
        <taxon>Cacopsylla</taxon>
    </lineage>
</organism>
<evidence type="ECO:0000256" key="2">
    <source>
        <dbReference type="ARBA" id="ARBA00022946"/>
    </source>
</evidence>
<accession>A0A8D8X4M1</accession>
<sequence>MFRSIIRKVCFQENIFRALHWHRGSDQVFLGLKRSFSERVSHKCILNSSRYCSTSSSAYEVKYENLSNRGLVRLSGEGVDQFLQGVMTNDINHLQNSTSLYTMFLNTKGRILYDSIIYKYNNILLVECDINDIDNFIKHLKMYRVRRKIDIDNMTDVLNAGVIFYPNQNPSKNCDLNGSIKDLEQLVPCSTIYEHDSSFELYVKDLLVAKNNIFIYRDPRLSSLGVRLIHPKDLDINSILEKQNIVQNSDVDNYTTVRYKLGVAEGIEEIPIGNCFPHEYNCDYLHGVSFHKGCYIGQELTARTQHTGVVRKRIMPLYFEDTVNPQSLTRDSVLEDFDHLVKINIGKVRGVHGKCGLALMRIAEALKVNKLKVKNYAAKTIKPAWWPIEASKSINKAKEQS</sequence>
<dbReference type="PANTHER" id="PTHR22602">
    <property type="entry name" value="TRANSFERASE CAF17, MITOCHONDRIAL-RELATED"/>
    <property type="match status" value="1"/>
</dbReference>
<dbReference type="Gene3D" id="3.30.1360.120">
    <property type="entry name" value="Probable tRNA modification gtpase trme, domain 1"/>
    <property type="match status" value="1"/>
</dbReference>
<feature type="domain" description="CAF17 C-terminal" evidence="4">
    <location>
        <begin position="311"/>
        <end position="387"/>
    </location>
</feature>
<keyword evidence="5" id="KW-0808">Transferase</keyword>
<dbReference type="EMBL" id="HBUF01355095">
    <property type="protein sequence ID" value="CAG6716842.1"/>
    <property type="molecule type" value="Transcribed_RNA"/>
</dbReference>
<dbReference type="SUPFAM" id="SSF103025">
    <property type="entry name" value="Folate-binding domain"/>
    <property type="match status" value="1"/>
</dbReference>
<evidence type="ECO:0000256" key="1">
    <source>
        <dbReference type="ARBA" id="ARBA00004173"/>
    </source>
</evidence>
<dbReference type="EMBL" id="HBUF01590496">
    <property type="protein sequence ID" value="CAG6773216.1"/>
    <property type="molecule type" value="Transcribed_RNA"/>
</dbReference>
<dbReference type="EMBL" id="HBUF01355097">
    <property type="protein sequence ID" value="CAG6716845.1"/>
    <property type="molecule type" value="Transcribed_RNA"/>
</dbReference>
<protein>
    <submittedName>
        <fullName evidence="5">Transferase CAF17 homolog, mitochondrial</fullName>
    </submittedName>
</protein>
<dbReference type="InterPro" id="IPR045179">
    <property type="entry name" value="YgfZ/GcvT"/>
</dbReference>
<dbReference type="AlphaFoldDB" id="A0A8D8X4M1"/>
<dbReference type="InterPro" id="IPR017703">
    <property type="entry name" value="YgfZ/GCV_T_CS"/>
</dbReference>
<keyword evidence="2" id="KW-0809">Transit peptide</keyword>
<dbReference type="Pfam" id="PF25455">
    <property type="entry name" value="Beta-barrel_CAF17_C"/>
    <property type="match status" value="1"/>
</dbReference>
<evidence type="ECO:0000313" key="5">
    <source>
        <dbReference type="EMBL" id="CAG6683758.1"/>
    </source>
</evidence>
<comment type="subcellular location">
    <subcellularLocation>
        <location evidence="1">Mitochondrion</location>
    </subcellularLocation>
</comment>
<dbReference type="InterPro" id="IPR057460">
    <property type="entry name" value="CAF17_C"/>
</dbReference>
<proteinExistence type="predicted"/>
<dbReference type="PANTHER" id="PTHR22602:SF0">
    <property type="entry name" value="TRANSFERASE CAF17, MITOCHONDRIAL-RELATED"/>
    <property type="match status" value="1"/>
</dbReference>
<dbReference type="GO" id="GO:0016740">
    <property type="term" value="F:transferase activity"/>
    <property type="evidence" value="ECO:0007669"/>
    <property type="project" value="UniProtKB-KW"/>
</dbReference>
<evidence type="ECO:0000259" key="4">
    <source>
        <dbReference type="Pfam" id="PF25455"/>
    </source>
</evidence>
<dbReference type="GO" id="GO:0005759">
    <property type="term" value="C:mitochondrial matrix"/>
    <property type="evidence" value="ECO:0007669"/>
    <property type="project" value="TreeGrafter"/>
</dbReference>
<dbReference type="EMBL" id="HBUF01264435">
    <property type="protein sequence ID" value="CAG6683755.1"/>
    <property type="molecule type" value="Transcribed_RNA"/>
</dbReference>